<organism evidence="6 7">
    <name type="scientific">Aphis gossypii</name>
    <name type="common">Cotton aphid</name>
    <dbReference type="NCBI Taxonomy" id="80765"/>
    <lineage>
        <taxon>Eukaryota</taxon>
        <taxon>Metazoa</taxon>
        <taxon>Ecdysozoa</taxon>
        <taxon>Arthropoda</taxon>
        <taxon>Hexapoda</taxon>
        <taxon>Insecta</taxon>
        <taxon>Pterygota</taxon>
        <taxon>Neoptera</taxon>
        <taxon>Paraneoptera</taxon>
        <taxon>Hemiptera</taxon>
        <taxon>Sternorrhyncha</taxon>
        <taxon>Aphidomorpha</taxon>
        <taxon>Aphidoidea</taxon>
        <taxon>Aphididae</taxon>
        <taxon>Aphidini</taxon>
        <taxon>Aphis</taxon>
        <taxon>Aphis</taxon>
    </lineage>
</organism>
<keyword evidence="4 5" id="KW-0472">Membrane</keyword>
<feature type="transmembrane region" description="Helical" evidence="5">
    <location>
        <begin position="167"/>
        <end position="193"/>
    </location>
</feature>
<accession>A0A9P0NJZ2</accession>
<evidence type="ECO:0008006" key="8">
    <source>
        <dbReference type="Google" id="ProtNLM"/>
    </source>
</evidence>
<dbReference type="Proteomes" id="UP001154329">
    <property type="component" value="Chromosome 2"/>
</dbReference>
<feature type="transmembrane region" description="Helical" evidence="5">
    <location>
        <begin position="343"/>
        <end position="360"/>
    </location>
</feature>
<feature type="transmembrane region" description="Helical" evidence="5">
    <location>
        <begin position="102"/>
        <end position="122"/>
    </location>
</feature>
<evidence type="ECO:0000256" key="1">
    <source>
        <dbReference type="ARBA" id="ARBA00004141"/>
    </source>
</evidence>
<evidence type="ECO:0000313" key="6">
    <source>
        <dbReference type="EMBL" id="CAH1724646.1"/>
    </source>
</evidence>
<dbReference type="InterPro" id="IPR024371">
    <property type="entry name" value="AcetylCoA_trans_1-like"/>
</dbReference>
<proteinExistence type="predicted"/>
<keyword evidence="3 5" id="KW-1133">Transmembrane helix</keyword>
<dbReference type="GO" id="GO:0008521">
    <property type="term" value="F:acetyl-CoA transmembrane transporter activity"/>
    <property type="evidence" value="ECO:0007669"/>
    <property type="project" value="InterPro"/>
</dbReference>
<dbReference type="GO" id="GO:0016020">
    <property type="term" value="C:membrane"/>
    <property type="evidence" value="ECO:0007669"/>
    <property type="project" value="UniProtKB-SubCell"/>
</dbReference>
<evidence type="ECO:0000256" key="4">
    <source>
        <dbReference type="ARBA" id="ARBA00023136"/>
    </source>
</evidence>
<dbReference type="EMBL" id="OU899035">
    <property type="protein sequence ID" value="CAH1724646.1"/>
    <property type="molecule type" value="Genomic_DNA"/>
</dbReference>
<protein>
    <recommendedName>
        <fullName evidence="8">Acetyl-coenzyme A transporter 1</fullName>
    </recommendedName>
</protein>
<evidence type="ECO:0000313" key="7">
    <source>
        <dbReference type="Proteomes" id="UP001154329"/>
    </source>
</evidence>
<name>A0A9P0NJZ2_APHGO</name>
<reference evidence="6" key="2">
    <citation type="submission" date="2022-10" db="EMBL/GenBank/DDBJ databases">
        <authorList>
            <consortium name="ENA_rothamsted_submissions"/>
            <consortium name="culmorum"/>
            <person name="King R."/>
        </authorList>
    </citation>
    <scope>NUCLEOTIDE SEQUENCE</scope>
</reference>
<reference evidence="6" key="1">
    <citation type="submission" date="2022-02" db="EMBL/GenBank/DDBJ databases">
        <authorList>
            <person name="King R."/>
        </authorList>
    </citation>
    <scope>NUCLEOTIDE SEQUENCE</scope>
</reference>
<feature type="transmembrane region" description="Helical" evidence="5">
    <location>
        <begin position="217"/>
        <end position="236"/>
    </location>
</feature>
<dbReference type="PANTHER" id="PTHR12778">
    <property type="entry name" value="SOLUTE CARRIER FAMILY 33 ACETYL-COA TRANSPORTER -RELATED"/>
    <property type="match status" value="1"/>
</dbReference>
<dbReference type="PANTHER" id="PTHR12778:SF9">
    <property type="entry name" value="ACETYL-COENZYME A TRANSPORTER 1"/>
    <property type="match status" value="1"/>
</dbReference>
<dbReference type="SUPFAM" id="SSF103473">
    <property type="entry name" value="MFS general substrate transporter"/>
    <property type="match status" value="1"/>
</dbReference>
<dbReference type="InterPro" id="IPR036259">
    <property type="entry name" value="MFS_trans_sf"/>
</dbReference>
<feature type="transmembrane region" description="Helical" evidence="5">
    <location>
        <begin position="372"/>
        <end position="398"/>
    </location>
</feature>
<feature type="transmembrane region" description="Helical" evidence="5">
    <location>
        <begin position="70"/>
        <end position="90"/>
    </location>
</feature>
<keyword evidence="7" id="KW-1185">Reference proteome</keyword>
<keyword evidence="2 5" id="KW-0812">Transmembrane</keyword>
<evidence type="ECO:0000256" key="3">
    <source>
        <dbReference type="ARBA" id="ARBA00022989"/>
    </source>
</evidence>
<feature type="transmembrane region" description="Helical" evidence="5">
    <location>
        <begin position="134"/>
        <end position="155"/>
    </location>
</feature>
<feature type="transmembrane region" description="Helical" evidence="5">
    <location>
        <begin position="410"/>
        <end position="433"/>
    </location>
</feature>
<gene>
    <name evidence="6" type="ORF">APHIGO_LOCUS5902</name>
</gene>
<comment type="subcellular location">
    <subcellularLocation>
        <location evidence="1">Membrane</location>
        <topology evidence="1">Multi-pass membrane protein</topology>
    </subcellularLocation>
</comment>
<feature type="transmembrane region" description="Helical" evidence="5">
    <location>
        <begin position="303"/>
        <end position="322"/>
    </location>
</feature>
<evidence type="ECO:0000256" key="5">
    <source>
        <dbReference type="SAM" id="Phobius"/>
    </source>
</evidence>
<evidence type="ECO:0000256" key="2">
    <source>
        <dbReference type="ARBA" id="ARBA00022692"/>
    </source>
</evidence>
<feature type="transmembrane region" description="Helical" evidence="5">
    <location>
        <begin position="34"/>
        <end position="58"/>
    </location>
</feature>
<dbReference type="AlphaFoldDB" id="A0A9P0NJZ2"/>
<dbReference type="Pfam" id="PF13000">
    <property type="entry name" value="Acatn"/>
    <property type="match status" value="2"/>
</dbReference>
<dbReference type="GO" id="GO:0035348">
    <property type="term" value="P:acetyl-CoA transmembrane transport"/>
    <property type="evidence" value="ECO:0007669"/>
    <property type="project" value="InterPro"/>
</dbReference>
<sequence>MLSKPKHEYKPEINKLTDESVLIKPNLKGDWLNFFMLLLLYTMQGLPLGLSSAIPILLQSKKEISYQDQALFSLVIWPFSLKLLWAPLLDSLYFKKIGKRKSWLIPVQYLIGIILLYMGNSIDILLPEYGKPKVMVLVFIFFVTNFLAATQDIAVDGWALTMLKKNNVGYASTCNTSGQIIGVMFGAVFTILFTSEDFSNKYLRITTDIGGIVSLKYLLYIWGVLFMLITTMIAIFKTEKDNTQEDGYVKLNISKTYSLLWDIIKLPSIRILAMALLTARIGFAATDSISTLKLIDAGISKDAIMVINTAMYAVKMIIPLVIAKYTSGPKPLSLYLKVTPIRLLWNIVFIVLIYYTPGIINTNGAVNIPLYYYAIFIFILSIQEVLSYMMFVAILAFFSRISDPRFGGTYMTLLNTLSNLGFVWPSTVALQLIDLLTTKKCSVDSVLNDCSTIFLQDICKVNDGNCIVITNGYYVETIPCTIIGTAWYIYFRSILKNLQIRSPSHWLINVKKPVTENIEESYHLAEIE</sequence>
<dbReference type="InterPro" id="IPR004752">
    <property type="entry name" value="AmpG_permease/AT-1"/>
</dbReference>